<proteinExistence type="predicted"/>
<dbReference type="InterPro" id="IPR025874">
    <property type="entry name" value="DZR"/>
</dbReference>
<reference evidence="2 3" key="1">
    <citation type="submission" date="2024-06" db="EMBL/GenBank/DDBJ databases">
        <title>The Natural Products Discovery Center: Release of the First 8490 Sequenced Strains for Exploring Actinobacteria Biosynthetic Diversity.</title>
        <authorList>
            <person name="Kalkreuter E."/>
            <person name="Kautsar S.A."/>
            <person name="Yang D."/>
            <person name="Bader C.D."/>
            <person name="Teijaro C.N."/>
            <person name="Fluegel L."/>
            <person name="Davis C.M."/>
            <person name="Simpson J.R."/>
            <person name="Lauterbach L."/>
            <person name="Steele A.D."/>
            <person name="Gui C."/>
            <person name="Meng S."/>
            <person name="Li G."/>
            <person name="Viehrig K."/>
            <person name="Ye F."/>
            <person name="Su P."/>
            <person name="Kiefer A.F."/>
            <person name="Nichols A."/>
            <person name="Cepeda A.J."/>
            <person name="Yan W."/>
            <person name="Fan B."/>
            <person name="Jiang Y."/>
            <person name="Adhikari A."/>
            <person name="Zheng C.-J."/>
            <person name="Schuster L."/>
            <person name="Cowan T.M."/>
            <person name="Smanski M.J."/>
            <person name="Chevrette M.G."/>
            <person name="De Carvalho L.P.S."/>
            <person name="Shen B."/>
        </authorList>
    </citation>
    <scope>NUCLEOTIDE SEQUENCE [LARGE SCALE GENOMIC DNA]</scope>
    <source>
        <strain evidence="2 3">NPDC052347</strain>
    </source>
</reference>
<evidence type="ECO:0000313" key="3">
    <source>
        <dbReference type="Proteomes" id="UP001552594"/>
    </source>
</evidence>
<dbReference type="Pfam" id="PF12773">
    <property type="entry name" value="DZR"/>
    <property type="match status" value="1"/>
</dbReference>
<dbReference type="EMBL" id="JBFAUK010000023">
    <property type="protein sequence ID" value="MEV5509659.1"/>
    <property type="molecule type" value="Genomic_DNA"/>
</dbReference>
<comment type="caution">
    <text evidence="2">The sequence shown here is derived from an EMBL/GenBank/DDBJ whole genome shotgun (WGS) entry which is preliminary data.</text>
</comment>
<gene>
    <name evidence="2" type="ORF">AB0L16_25020</name>
</gene>
<evidence type="ECO:0000313" key="2">
    <source>
        <dbReference type="EMBL" id="MEV5509659.1"/>
    </source>
</evidence>
<evidence type="ECO:0000259" key="1">
    <source>
        <dbReference type="Pfam" id="PF12773"/>
    </source>
</evidence>
<dbReference type="RefSeq" id="WP_364854731.1">
    <property type="nucleotide sequence ID" value="NZ_JBFAUK010000023.1"/>
</dbReference>
<dbReference type="Proteomes" id="UP001552594">
    <property type="component" value="Unassembled WGS sequence"/>
</dbReference>
<organism evidence="2 3">
    <name type="scientific">Streptomyces orinoci</name>
    <name type="common">Streptoverticillium orinoci</name>
    <dbReference type="NCBI Taxonomy" id="67339"/>
    <lineage>
        <taxon>Bacteria</taxon>
        <taxon>Bacillati</taxon>
        <taxon>Actinomycetota</taxon>
        <taxon>Actinomycetes</taxon>
        <taxon>Kitasatosporales</taxon>
        <taxon>Streptomycetaceae</taxon>
        <taxon>Streptomyces</taxon>
    </lineage>
</organism>
<sequence length="219" mass="23571">MSNEIYFAHNYRDLCEQHGTAAGFQFEFSCSRCYDTWRSAFEPYRGGRLAGWLGKGVGAASGLLGRVAGEISTAADGLAGSGWGSSRDAAFQRAITAAQGHFNRCARCAGYVCGRCWHPAQGICFTCAPDTSGEMLAAQQRGLNDMVTQRAYDQGQRQGQEFDVATPRQLVCPHCRTETQGGRFCMGCGQQLAQQIPCAGCRTPLPEGAAFCPGCGQRR</sequence>
<keyword evidence="3" id="KW-1185">Reference proteome</keyword>
<feature type="domain" description="DZANK-type" evidence="1">
    <location>
        <begin position="172"/>
        <end position="216"/>
    </location>
</feature>
<protein>
    <submittedName>
        <fullName evidence="2">Zinc ribbon domain-containing protein</fullName>
    </submittedName>
</protein>
<name>A0ABV3K3K2_STRON</name>
<accession>A0ABV3K3K2</accession>